<evidence type="ECO:0000313" key="2">
    <source>
        <dbReference type="EMBL" id="MCT7944164.1"/>
    </source>
</evidence>
<accession>A0A9X3AXE9</accession>
<keyword evidence="3" id="KW-1185">Reference proteome</keyword>
<gene>
    <name evidence="2" type="ORF">NE536_02130</name>
</gene>
<name>A0A9X3AXE9_9GAMM</name>
<reference evidence="2" key="1">
    <citation type="journal article" date="2023" name="Int. J. Syst. Evol. Microbiol.">
        <title>&lt;i&gt;Shewanella septentrionalis&lt;/i&gt; sp. nov. and &lt;i&gt;Shewanella holmiensis&lt;/i&gt; sp. nov., isolated from Baltic Sea water and sediments.</title>
        <authorList>
            <person name="Martin-Rodriguez A.J."/>
            <person name="Thorell K."/>
            <person name="Joffre E."/>
            <person name="Jensie-Markopoulos S."/>
            <person name="Moore E.R.B."/>
            <person name="Sjoling A."/>
        </authorList>
    </citation>
    <scope>NUCLEOTIDE SEQUENCE</scope>
    <source>
        <strain evidence="2">SP1W3</strain>
    </source>
</reference>
<evidence type="ECO:0000256" key="1">
    <source>
        <dbReference type="SAM" id="Phobius"/>
    </source>
</evidence>
<feature type="transmembrane region" description="Helical" evidence="1">
    <location>
        <begin position="43"/>
        <end position="64"/>
    </location>
</feature>
<proteinExistence type="predicted"/>
<sequence>MNKSTLGKLDVLSVFITWAILISLLSTLAYLKIFADPNSSAAILVYLFGAFFIAALCHAILAYFNRCPHCSKCLTIQGFKPPHPASSGSRDKVVWHWFSGSIVCIHCGQKVDTNGL</sequence>
<dbReference type="EMBL" id="JAMTCC010000002">
    <property type="protein sequence ID" value="MCT7944164.1"/>
    <property type="molecule type" value="Genomic_DNA"/>
</dbReference>
<dbReference type="Proteomes" id="UP001155604">
    <property type="component" value="Unassembled WGS sequence"/>
</dbReference>
<dbReference type="AlphaFoldDB" id="A0A9X3AXE9"/>
<comment type="caution">
    <text evidence="2">The sequence shown here is derived from an EMBL/GenBank/DDBJ whole genome shotgun (WGS) entry which is preliminary data.</text>
</comment>
<feature type="transmembrane region" description="Helical" evidence="1">
    <location>
        <begin position="12"/>
        <end position="31"/>
    </location>
</feature>
<keyword evidence="1" id="KW-1133">Transmembrane helix</keyword>
<dbReference type="RefSeq" id="WP_147287769.1">
    <property type="nucleotide sequence ID" value="NZ_JAMTCC010000002.1"/>
</dbReference>
<organism evidence="2 3">
    <name type="scientific">Shewanella septentrionalis</name>
    <dbReference type="NCBI Taxonomy" id="2952223"/>
    <lineage>
        <taxon>Bacteria</taxon>
        <taxon>Pseudomonadati</taxon>
        <taxon>Pseudomonadota</taxon>
        <taxon>Gammaproteobacteria</taxon>
        <taxon>Alteromonadales</taxon>
        <taxon>Shewanellaceae</taxon>
        <taxon>Shewanella</taxon>
    </lineage>
</organism>
<keyword evidence="1" id="KW-0812">Transmembrane</keyword>
<protein>
    <submittedName>
        <fullName evidence="2">Uncharacterized protein</fullName>
    </submittedName>
</protein>
<keyword evidence="1" id="KW-0472">Membrane</keyword>
<evidence type="ECO:0000313" key="3">
    <source>
        <dbReference type="Proteomes" id="UP001155604"/>
    </source>
</evidence>